<dbReference type="Pfam" id="PF23176">
    <property type="entry name" value="bHLH_LHW"/>
    <property type="match status" value="1"/>
</dbReference>
<feature type="domain" description="BHLH" evidence="4">
    <location>
        <begin position="743"/>
        <end position="792"/>
    </location>
</feature>
<proteinExistence type="predicted"/>
<gene>
    <name evidence="5" type="ORF">AQUCO_00900698v1</name>
</gene>
<dbReference type="InterPro" id="IPR025610">
    <property type="entry name" value="MYC/MYB_N"/>
</dbReference>
<dbReference type="CDD" id="cd18915">
    <property type="entry name" value="bHLH_AtLHW_like"/>
    <property type="match status" value="1"/>
</dbReference>
<keyword evidence="6" id="KW-1185">Reference proteome</keyword>
<dbReference type="Pfam" id="PF14215">
    <property type="entry name" value="bHLH-MYC_N"/>
    <property type="match status" value="1"/>
</dbReference>
<dbReference type="AlphaFoldDB" id="A0A2G5EF11"/>
<dbReference type="PANTHER" id="PTHR46196:SF4">
    <property type="entry name" value="TRANSCRIPTION FACTOR LHW"/>
    <property type="match status" value="1"/>
</dbReference>
<evidence type="ECO:0000256" key="2">
    <source>
        <dbReference type="ARBA" id="ARBA00023163"/>
    </source>
</evidence>
<sequence length="955" mass="104655">MGTLLKEALKCLCGENRWSYAIFWKIGYQNPTLLVWEDFHYEPTRNSSLSSIAGVDSTDLLLKELEGRWSYHENRFPQFGGQGEDRVSSLLNRMMINNHVHVVGEGIVGRAAFTDAHVWILKENIIRDQFPSETLVEVHHQFSAGMQTVAAIPVLPHGVIQLGSTLSIMENMGFINDVKSLFQQVGCAPISLSNDYYTKTNPDQKTASPPLFGIPISADSARNSCSQMMKLSPITNTYCNQEMPTSQASGFASQPPHSFITQNQAYMQSKASALRTTPIISKSASDFYQVKSPSVTKPHHPFSGQLGTRTVGAQVILCSPNAQLHQRDSQYQPSSRLNDQLAQPGSSFNSLAFMKQQTVPSVGLQGPATLTNTSTSQLRSYGDKIPNSVKDSVIVSLLSGNRPPNASSDVPILTAVPNPATSSSTRHVGNFKFTSSDKSVVPISNQGNTANNNYVPSVVSHRSHPSRIDNLTSSKFTKGKQVMENDLFEALNNPLDQSNDQIPQSGPMLDYLPECSASSSRQERESLKFLNISEGACVQLPSGDDLYDILGLDFKSKQLYGNWNSFLIHGEDAKPENSSIDVSTCTTQTDAGREVNDGISESGIFNGTGSDHLLDAVISKVHSSAKQNSDDDMSCWTTLTQTSNSSVLTDSLKGARNNVPDQKQVKMFGFPTSVAKSQLTGSSSFRTGCSLDNAGESSQINSAYGSQISLLCEDGLSMKRDNSISTAHSKRPDETGKPNRKRLRPGENPRPRPKDRQMIQDRVKELREIVPNGAKCSIDALLERTIKHMLFLQSVTKHAEKLKHSGESKIISKDGGLLMEDNNFDGGATWAFEVGSQSMVCPIIVEDLNTPRQMLVEMLCEEQGFFLEIADIIRGLGLTILKGVMEARNDKVWVRFTVEANRDVTRMEIFLSLVHLLEQAMKSSASARGPDNSNLIAQNSFHPSSIPVTGVQDAR</sequence>
<dbReference type="InParanoid" id="A0A2G5EF11"/>
<dbReference type="Proteomes" id="UP000230069">
    <property type="component" value="Unassembled WGS sequence"/>
</dbReference>
<evidence type="ECO:0000313" key="5">
    <source>
        <dbReference type="EMBL" id="PIA54338.1"/>
    </source>
</evidence>
<dbReference type="STRING" id="218851.A0A2G5EF11"/>
<reference evidence="5 6" key="1">
    <citation type="submission" date="2017-09" db="EMBL/GenBank/DDBJ databases">
        <title>WGS assembly of Aquilegia coerulea Goldsmith.</title>
        <authorList>
            <person name="Hodges S."/>
            <person name="Kramer E."/>
            <person name="Nordborg M."/>
            <person name="Tomkins J."/>
            <person name="Borevitz J."/>
            <person name="Derieg N."/>
            <person name="Yan J."/>
            <person name="Mihaltcheva S."/>
            <person name="Hayes R.D."/>
            <person name="Rokhsar D."/>
        </authorList>
    </citation>
    <scope>NUCLEOTIDE SEQUENCE [LARGE SCALE GENOMIC DNA]</scope>
    <source>
        <strain evidence="6">cv. Goldsmith</strain>
    </source>
</reference>
<evidence type="ECO:0000256" key="3">
    <source>
        <dbReference type="SAM" id="MobiDB-lite"/>
    </source>
</evidence>
<evidence type="ECO:0000256" key="1">
    <source>
        <dbReference type="ARBA" id="ARBA00023015"/>
    </source>
</evidence>
<feature type="region of interest" description="Disordered" evidence="3">
    <location>
        <begin position="925"/>
        <end position="955"/>
    </location>
</feature>
<dbReference type="EMBL" id="KZ305026">
    <property type="protein sequence ID" value="PIA54338.1"/>
    <property type="molecule type" value="Genomic_DNA"/>
</dbReference>
<accession>A0A2G5EF11</accession>
<evidence type="ECO:0000259" key="4">
    <source>
        <dbReference type="PROSITE" id="PS50888"/>
    </source>
</evidence>
<keyword evidence="2" id="KW-0804">Transcription</keyword>
<dbReference type="GO" id="GO:0046983">
    <property type="term" value="F:protein dimerization activity"/>
    <property type="evidence" value="ECO:0007669"/>
    <property type="project" value="InterPro"/>
</dbReference>
<organism evidence="5 6">
    <name type="scientific">Aquilegia coerulea</name>
    <name type="common">Rocky mountain columbine</name>
    <dbReference type="NCBI Taxonomy" id="218851"/>
    <lineage>
        <taxon>Eukaryota</taxon>
        <taxon>Viridiplantae</taxon>
        <taxon>Streptophyta</taxon>
        <taxon>Embryophyta</taxon>
        <taxon>Tracheophyta</taxon>
        <taxon>Spermatophyta</taxon>
        <taxon>Magnoliopsida</taxon>
        <taxon>Ranunculales</taxon>
        <taxon>Ranunculaceae</taxon>
        <taxon>Thalictroideae</taxon>
        <taxon>Aquilegia</taxon>
    </lineage>
</organism>
<dbReference type="OrthoDB" id="1883654at2759"/>
<dbReference type="FunCoup" id="A0A2G5EF11">
    <property type="interactions" value="1750"/>
</dbReference>
<dbReference type="PANTHER" id="PTHR46196">
    <property type="entry name" value="TRANSCRIPTION FACTOR BHLH155-LIKE ISOFORM X1-RELATED"/>
    <property type="match status" value="1"/>
</dbReference>
<keyword evidence="1" id="KW-0805">Transcription regulation</keyword>
<name>A0A2G5EF11_AQUCA</name>
<dbReference type="PROSITE" id="PS50888">
    <property type="entry name" value="BHLH"/>
    <property type="match status" value="1"/>
</dbReference>
<dbReference type="GO" id="GO:0003700">
    <property type="term" value="F:DNA-binding transcription factor activity"/>
    <property type="evidence" value="ECO:0007669"/>
    <property type="project" value="InterPro"/>
</dbReference>
<dbReference type="InterPro" id="IPR043561">
    <property type="entry name" value="LHW-like"/>
</dbReference>
<dbReference type="InterPro" id="IPR011598">
    <property type="entry name" value="bHLH_dom"/>
</dbReference>
<evidence type="ECO:0000313" key="6">
    <source>
        <dbReference type="Proteomes" id="UP000230069"/>
    </source>
</evidence>
<protein>
    <recommendedName>
        <fullName evidence="4">BHLH domain-containing protein</fullName>
    </recommendedName>
</protein>
<feature type="compositionally biased region" description="Basic and acidic residues" evidence="3">
    <location>
        <begin position="744"/>
        <end position="756"/>
    </location>
</feature>
<feature type="region of interest" description="Disordered" evidence="3">
    <location>
        <begin position="722"/>
        <end position="756"/>
    </location>
</feature>
<feature type="compositionally biased region" description="Polar residues" evidence="3">
    <location>
        <begin position="925"/>
        <end position="947"/>
    </location>
</feature>